<organism evidence="1 2">
    <name type="scientific">Chitinophaga flava</name>
    <dbReference type="NCBI Taxonomy" id="2259036"/>
    <lineage>
        <taxon>Bacteria</taxon>
        <taxon>Pseudomonadati</taxon>
        <taxon>Bacteroidota</taxon>
        <taxon>Chitinophagia</taxon>
        <taxon>Chitinophagales</taxon>
        <taxon>Chitinophagaceae</taxon>
        <taxon>Chitinophaga</taxon>
    </lineage>
</organism>
<keyword evidence="2" id="KW-1185">Reference proteome</keyword>
<accession>A0A365Y4B1</accession>
<dbReference type="OrthoDB" id="791350at2"/>
<evidence type="ECO:0000313" key="2">
    <source>
        <dbReference type="Proteomes" id="UP000253410"/>
    </source>
</evidence>
<proteinExistence type="predicted"/>
<dbReference type="RefSeq" id="WP_113615936.1">
    <property type="nucleotide sequence ID" value="NZ_QFFJ01000001.1"/>
</dbReference>
<reference evidence="1 2" key="1">
    <citation type="submission" date="2018-05" db="EMBL/GenBank/DDBJ databases">
        <title>Chitinophaga sp. K3CV102501T nov., isolated from isolated from a monsoon evergreen broad-leaved forest soil.</title>
        <authorList>
            <person name="Lv Y."/>
        </authorList>
    </citation>
    <scope>NUCLEOTIDE SEQUENCE [LARGE SCALE GENOMIC DNA]</scope>
    <source>
        <strain evidence="1 2">GDMCC 1.1325</strain>
    </source>
</reference>
<gene>
    <name evidence="1" type="ORF">DF182_12500</name>
</gene>
<name>A0A365Y4B1_9BACT</name>
<comment type="caution">
    <text evidence="1">The sequence shown here is derived from an EMBL/GenBank/DDBJ whole genome shotgun (WGS) entry which is preliminary data.</text>
</comment>
<evidence type="ECO:0000313" key="1">
    <source>
        <dbReference type="EMBL" id="RBL93339.1"/>
    </source>
</evidence>
<dbReference type="EMBL" id="QFFJ01000001">
    <property type="protein sequence ID" value="RBL93339.1"/>
    <property type="molecule type" value="Genomic_DNA"/>
</dbReference>
<dbReference type="Proteomes" id="UP000253410">
    <property type="component" value="Unassembled WGS sequence"/>
</dbReference>
<sequence>MPLKKEYIESHIQKYSPSLVSLGYLEPKYGWGTDDGKEIYRFKNFNKLYICPLCAKRVVYRDEDFNSFTNEHGLIYEFTKDHYPPKSVGGSTTMMICKQCNNDFGGSIDHSIEKYLYSKALANGSSIIEYPATLTLEGLPGFVSIHTRLISKNQIQFIVPKNNKRVIEFIAKAIEANSSDNTTFTLRLKKPPEDAIFCRAILKTAFMQCFSTWGYDFVFSPTGERMREIIAGQQNHPSKKYGIYFLDRNYIQDEGIYSFKVNKTVTFYLVVIKLKLIKYNIDHEFVGAIIPENTEEAWRYISKLPLIEQEVSITTPLYKVPNYIDQMNYFAFKGENRMYYHLD</sequence>
<dbReference type="AlphaFoldDB" id="A0A365Y4B1"/>
<protein>
    <submittedName>
        <fullName evidence="1">Uncharacterized protein</fullName>
    </submittedName>
</protein>